<evidence type="ECO:0000256" key="4">
    <source>
        <dbReference type="ARBA" id="ARBA00023125"/>
    </source>
</evidence>
<keyword evidence="8" id="KW-1185">Reference proteome</keyword>
<keyword evidence="5" id="KW-0804">Transcription</keyword>
<dbReference type="RefSeq" id="WP_358364853.1">
    <property type="nucleotide sequence ID" value="NZ_JBEZFP010000235.1"/>
</dbReference>
<evidence type="ECO:0000256" key="1">
    <source>
        <dbReference type="ARBA" id="ARBA00005384"/>
    </source>
</evidence>
<evidence type="ECO:0000256" key="3">
    <source>
        <dbReference type="ARBA" id="ARBA00023015"/>
    </source>
</evidence>
<dbReference type="Pfam" id="PF00155">
    <property type="entry name" value="Aminotran_1_2"/>
    <property type="match status" value="1"/>
</dbReference>
<dbReference type="CDD" id="cd07377">
    <property type="entry name" value="WHTH_GntR"/>
    <property type="match status" value="1"/>
</dbReference>
<dbReference type="PANTHER" id="PTHR46577">
    <property type="entry name" value="HTH-TYPE TRANSCRIPTIONAL REGULATORY PROTEIN GABR"/>
    <property type="match status" value="1"/>
</dbReference>
<dbReference type="InterPro" id="IPR051446">
    <property type="entry name" value="HTH_trans_reg/aminotransferase"/>
</dbReference>
<dbReference type="GO" id="GO:0008483">
    <property type="term" value="F:transaminase activity"/>
    <property type="evidence" value="ECO:0007669"/>
    <property type="project" value="UniProtKB-KW"/>
</dbReference>
<dbReference type="SUPFAM" id="SSF53383">
    <property type="entry name" value="PLP-dependent transferases"/>
    <property type="match status" value="1"/>
</dbReference>
<dbReference type="EMBL" id="JBEZFP010000235">
    <property type="protein sequence ID" value="MEU8140079.1"/>
    <property type="molecule type" value="Genomic_DNA"/>
</dbReference>
<feature type="domain" description="HTH gntR-type" evidence="6">
    <location>
        <begin position="5"/>
        <end position="73"/>
    </location>
</feature>
<dbReference type="InterPro" id="IPR015424">
    <property type="entry name" value="PyrdxlP-dep_Trfase"/>
</dbReference>
<dbReference type="InterPro" id="IPR036388">
    <property type="entry name" value="WH-like_DNA-bd_sf"/>
</dbReference>
<keyword evidence="7" id="KW-0032">Aminotransferase</keyword>
<evidence type="ECO:0000256" key="2">
    <source>
        <dbReference type="ARBA" id="ARBA00022898"/>
    </source>
</evidence>
<gene>
    <name evidence="7" type="ORF">AB0C36_42150</name>
</gene>
<comment type="similarity">
    <text evidence="1">In the C-terminal section; belongs to the class-I pyridoxal-phosphate-dependent aminotransferase family.</text>
</comment>
<dbReference type="PROSITE" id="PS50949">
    <property type="entry name" value="HTH_GNTR"/>
    <property type="match status" value="1"/>
</dbReference>
<keyword evidence="7" id="KW-0808">Transferase</keyword>
<dbReference type="InterPro" id="IPR015421">
    <property type="entry name" value="PyrdxlP-dep_Trfase_major"/>
</dbReference>
<keyword evidence="2" id="KW-0663">Pyridoxal phosphate</keyword>
<dbReference type="PANTHER" id="PTHR46577:SF1">
    <property type="entry name" value="HTH-TYPE TRANSCRIPTIONAL REGULATORY PROTEIN GABR"/>
    <property type="match status" value="1"/>
</dbReference>
<dbReference type="Gene3D" id="3.40.640.10">
    <property type="entry name" value="Type I PLP-dependent aspartate aminotransferase-like (Major domain)"/>
    <property type="match status" value="1"/>
</dbReference>
<dbReference type="InterPro" id="IPR004839">
    <property type="entry name" value="Aminotransferase_I/II_large"/>
</dbReference>
<reference evidence="7 8" key="1">
    <citation type="submission" date="2024-06" db="EMBL/GenBank/DDBJ databases">
        <title>The Natural Products Discovery Center: Release of the First 8490 Sequenced Strains for Exploring Actinobacteria Biosynthetic Diversity.</title>
        <authorList>
            <person name="Kalkreuter E."/>
            <person name="Kautsar S.A."/>
            <person name="Yang D."/>
            <person name="Bader C.D."/>
            <person name="Teijaro C.N."/>
            <person name="Fluegel L."/>
            <person name="Davis C.M."/>
            <person name="Simpson J.R."/>
            <person name="Lauterbach L."/>
            <person name="Steele A.D."/>
            <person name="Gui C."/>
            <person name="Meng S."/>
            <person name="Li G."/>
            <person name="Viehrig K."/>
            <person name="Ye F."/>
            <person name="Su P."/>
            <person name="Kiefer A.F."/>
            <person name="Nichols A."/>
            <person name="Cepeda A.J."/>
            <person name="Yan W."/>
            <person name="Fan B."/>
            <person name="Jiang Y."/>
            <person name="Adhikari A."/>
            <person name="Zheng C.-J."/>
            <person name="Schuster L."/>
            <person name="Cowan T.M."/>
            <person name="Smanski M.J."/>
            <person name="Chevrette M.G."/>
            <person name="De Carvalho L.P.S."/>
            <person name="Shen B."/>
        </authorList>
    </citation>
    <scope>NUCLEOTIDE SEQUENCE [LARGE SCALE GENOMIC DNA]</scope>
    <source>
        <strain evidence="7 8">NPDC048946</strain>
    </source>
</reference>
<dbReference type="SMART" id="SM00345">
    <property type="entry name" value="HTH_GNTR"/>
    <property type="match status" value="1"/>
</dbReference>
<dbReference type="Proteomes" id="UP001551482">
    <property type="component" value="Unassembled WGS sequence"/>
</dbReference>
<sequence>MAPTGRTAAEIAASIERDLRHGDLAPGDALPPVRTLAAGLGVNPNTVAAAYRLLRERGIVETQGRAGTRVLPRPASTERNALGPAAPPGTRMLVMGEPDPELLPDPRFPDPATWRPLYNHPPLYGPLADAARGVLTAEGVPADHLVVTSGALDAIERALMTHTRPGDTVLVEDPGWANFLDLLAALNLTARPVRLDDDGPIPDDVARGLRDGARAFVVTVRAQNPMGAAVSPERAAELRAVLAAHPDVLLIQDDHGNAIAGPELASVVGDTEHWAHVRSSAKAYGPDLRCTIVSGDETTIGRMAGRQRLGPGWVSHALQHAVAHAWTSPEVAAQVERARLAYAERRAALIAALARHGMAAHGRSGINVWVPVRDEVGTVAELLARGWLIAPGKRFRIASPPAVRVTVARLAPEEAETFAAALAAAANVSGGSAYHAV</sequence>
<dbReference type="InterPro" id="IPR036390">
    <property type="entry name" value="WH_DNA-bd_sf"/>
</dbReference>
<name>A0ABV3DY53_9ACTN</name>
<organism evidence="7 8">
    <name type="scientific">Streptodolium elevatio</name>
    <dbReference type="NCBI Taxonomy" id="3157996"/>
    <lineage>
        <taxon>Bacteria</taxon>
        <taxon>Bacillati</taxon>
        <taxon>Actinomycetota</taxon>
        <taxon>Actinomycetes</taxon>
        <taxon>Kitasatosporales</taxon>
        <taxon>Streptomycetaceae</taxon>
        <taxon>Streptodolium</taxon>
    </lineage>
</organism>
<dbReference type="InterPro" id="IPR000524">
    <property type="entry name" value="Tscrpt_reg_HTH_GntR"/>
</dbReference>
<proteinExistence type="inferred from homology"/>
<keyword evidence="3" id="KW-0805">Transcription regulation</keyword>
<keyword evidence="4" id="KW-0238">DNA-binding</keyword>
<evidence type="ECO:0000259" key="6">
    <source>
        <dbReference type="PROSITE" id="PS50949"/>
    </source>
</evidence>
<accession>A0ABV3DY53</accession>
<evidence type="ECO:0000313" key="8">
    <source>
        <dbReference type="Proteomes" id="UP001551482"/>
    </source>
</evidence>
<comment type="caution">
    <text evidence="7">The sequence shown here is derived from an EMBL/GenBank/DDBJ whole genome shotgun (WGS) entry which is preliminary data.</text>
</comment>
<dbReference type="SUPFAM" id="SSF46785">
    <property type="entry name" value="Winged helix' DNA-binding domain"/>
    <property type="match status" value="1"/>
</dbReference>
<evidence type="ECO:0000313" key="7">
    <source>
        <dbReference type="EMBL" id="MEU8140079.1"/>
    </source>
</evidence>
<dbReference type="Pfam" id="PF00392">
    <property type="entry name" value="GntR"/>
    <property type="match status" value="1"/>
</dbReference>
<dbReference type="CDD" id="cd00609">
    <property type="entry name" value="AAT_like"/>
    <property type="match status" value="1"/>
</dbReference>
<protein>
    <submittedName>
        <fullName evidence="7">Aminotransferase class I/II-fold pyridoxal phosphate-dependent enzyme</fullName>
    </submittedName>
</protein>
<evidence type="ECO:0000256" key="5">
    <source>
        <dbReference type="ARBA" id="ARBA00023163"/>
    </source>
</evidence>
<dbReference type="Gene3D" id="1.10.10.10">
    <property type="entry name" value="Winged helix-like DNA-binding domain superfamily/Winged helix DNA-binding domain"/>
    <property type="match status" value="1"/>
</dbReference>